<comment type="caution">
    <text evidence="10">The sequence shown here is derived from an EMBL/GenBank/DDBJ whole genome shotgun (WGS) entry which is preliminary data.</text>
</comment>
<evidence type="ECO:0000256" key="5">
    <source>
        <dbReference type="ARBA" id="ARBA00023136"/>
    </source>
</evidence>
<evidence type="ECO:0000256" key="7">
    <source>
        <dbReference type="PROSITE-ProRule" id="PRU01360"/>
    </source>
</evidence>
<evidence type="ECO:0000256" key="3">
    <source>
        <dbReference type="ARBA" id="ARBA00022452"/>
    </source>
</evidence>
<evidence type="ECO:0000256" key="6">
    <source>
        <dbReference type="ARBA" id="ARBA00023237"/>
    </source>
</evidence>
<evidence type="ECO:0000256" key="1">
    <source>
        <dbReference type="ARBA" id="ARBA00004571"/>
    </source>
</evidence>
<dbReference type="NCBIfam" id="TIGR04057">
    <property type="entry name" value="SusC_RagA_signa"/>
    <property type="match status" value="1"/>
</dbReference>
<name>A0A401XI62_9FLAO</name>
<sequence>MSGKFTRMFILLLLAGFSTELFAQAIRGKVTDKSGPLPGVNVLVEGTGKGNVTDLDGSYELRGLPANVNLTVVYSFIGYKTERRVINLKQGQTLEINVSMTEEVSRLDEVVVVGYGVQRKRDLTGSVVKLGAKEVTDMPTPSFETAIQGKAAGVQIITGSGLAGSGSVVRIRGIASISGSGDPLYVVDGIPITQDYFIKGNSGAMNNNPLATLNPGDIESIEVLKDASATGIYGSRGANGVILITTKRGKTPDWTFNFSTRVGTSSPVARPNMLDGPQFLQMYKEAWINDGKVGVPVLPGGVRWEDALNTNTNWVDEVIRVGIKQRYDFSAGRQTKKYDFFAGASFDGNQSYLTGNSYDRASIRVNGGYNITDKLKISANLSLVEGINNRVDEGWAGGLGAAMSTALPIYPIRNPDGSYFIGGTNPVRLRELKQWRTQELRSISGITITYNPIQNLFINLNTNYDYMNLVEDIYEPAELLLVTDRVGDSRRFQNIINNWNTFLTATYDWKINDNNKLNIMAGIEFQEQARGGRSYFSTIAGAPFWKAKDKLDNRQDFTPEKSRFGSVFSRINFTNKNKYILQGVIRADASSKFGPENRVGFFPSVSGGWIVSEESFMRYNPVINFLKLKASYGIAGVAPPGNRDLWRSSFGIDSVRGYNGQPILYPLILENPTLKWETSQIFDMGVEMGLWEDRVTTELSYYYKYSTDVFLNVSLPGYAGFDNFFDNLATIYNQGVEWVVKSKNIAKQDFSWTTEFNIARNWNKITDISGFNEEAVSGGTNDTRVVLGYPVGTNFLVRFSHVDPATGRPVYLDINGEPTFEWNPANRVPAGRVLPDAVGGITNIFRYKNYDLSFLFVFTIGGNIYDSSSKRQLGTFDSDGWNHRTDQFDRWRKPGDVATYPRLTTTPETYGTGTPWINTTLWLHDATFARLRNLTIGYNLTPEAARRLKLRSARIYFTGTNLLTFTRFIGLDPEIARDFENVTDRNMSPNITYLTPPQERTFNLGIDISF</sequence>
<dbReference type="Gene3D" id="2.60.40.1120">
    <property type="entry name" value="Carboxypeptidase-like, regulatory domain"/>
    <property type="match status" value="1"/>
</dbReference>
<dbReference type="RefSeq" id="WP_124396766.1">
    <property type="nucleotide sequence ID" value="NZ_BHZE01000001.1"/>
</dbReference>
<dbReference type="InterPro" id="IPR039426">
    <property type="entry name" value="TonB-dep_rcpt-like"/>
</dbReference>
<dbReference type="Proteomes" id="UP000286715">
    <property type="component" value="Unassembled WGS sequence"/>
</dbReference>
<evidence type="ECO:0000256" key="2">
    <source>
        <dbReference type="ARBA" id="ARBA00022448"/>
    </source>
</evidence>
<dbReference type="Pfam" id="PF13715">
    <property type="entry name" value="CarbopepD_reg_2"/>
    <property type="match status" value="1"/>
</dbReference>
<organism evidence="10 11">
    <name type="scientific">Thermaurantimonas aggregans</name>
    <dbReference type="NCBI Taxonomy" id="2173829"/>
    <lineage>
        <taxon>Bacteria</taxon>
        <taxon>Pseudomonadati</taxon>
        <taxon>Bacteroidota</taxon>
        <taxon>Flavobacteriia</taxon>
        <taxon>Flavobacteriales</taxon>
        <taxon>Schleiferiaceae</taxon>
        <taxon>Thermaurantimonas</taxon>
    </lineage>
</organism>
<dbReference type="Gene3D" id="2.170.130.10">
    <property type="entry name" value="TonB-dependent receptor, plug domain"/>
    <property type="match status" value="1"/>
</dbReference>
<evidence type="ECO:0000313" key="10">
    <source>
        <dbReference type="EMBL" id="GCD76692.1"/>
    </source>
</evidence>
<dbReference type="InterPro" id="IPR023996">
    <property type="entry name" value="TonB-dep_OMP_SusC/RagA"/>
</dbReference>
<evidence type="ECO:0000313" key="11">
    <source>
        <dbReference type="Proteomes" id="UP000286715"/>
    </source>
</evidence>
<protein>
    <submittedName>
        <fullName evidence="10">SusC/RagA family TonB-linked outer membrane protein</fullName>
    </submittedName>
</protein>
<feature type="domain" description="TonB-dependent receptor plug" evidence="9">
    <location>
        <begin position="120"/>
        <end position="241"/>
    </location>
</feature>
<dbReference type="OrthoDB" id="9768177at2"/>
<dbReference type="InterPro" id="IPR023997">
    <property type="entry name" value="TonB-dep_OMP_SusC/RagA_CS"/>
</dbReference>
<comment type="similarity">
    <text evidence="7">Belongs to the TonB-dependent receptor family.</text>
</comment>
<dbReference type="InterPro" id="IPR012910">
    <property type="entry name" value="Plug_dom"/>
</dbReference>
<dbReference type="SUPFAM" id="SSF56935">
    <property type="entry name" value="Porins"/>
    <property type="match status" value="1"/>
</dbReference>
<dbReference type="PROSITE" id="PS52016">
    <property type="entry name" value="TONB_DEPENDENT_REC_3"/>
    <property type="match status" value="1"/>
</dbReference>
<keyword evidence="5 7" id="KW-0472">Membrane</keyword>
<evidence type="ECO:0000256" key="8">
    <source>
        <dbReference type="SAM" id="SignalP"/>
    </source>
</evidence>
<comment type="subcellular location">
    <subcellularLocation>
        <location evidence="1 7">Cell outer membrane</location>
        <topology evidence="1 7">Multi-pass membrane protein</topology>
    </subcellularLocation>
</comment>
<dbReference type="Pfam" id="PF07715">
    <property type="entry name" value="Plug"/>
    <property type="match status" value="1"/>
</dbReference>
<keyword evidence="6 7" id="KW-0998">Cell outer membrane</keyword>
<keyword evidence="3 7" id="KW-1134">Transmembrane beta strand</keyword>
<dbReference type="NCBIfam" id="TIGR04056">
    <property type="entry name" value="OMP_RagA_SusC"/>
    <property type="match status" value="1"/>
</dbReference>
<dbReference type="InterPro" id="IPR008969">
    <property type="entry name" value="CarboxyPept-like_regulatory"/>
</dbReference>
<accession>A0A401XI62</accession>
<dbReference type="Gene3D" id="2.40.170.20">
    <property type="entry name" value="TonB-dependent receptor, beta-barrel domain"/>
    <property type="match status" value="1"/>
</dbReference>
<dbReference type="InterPro" id="IPR036942">
    <property type="entry name" value="Beta-barrel_TonB_sf"/>
</dbReference>
<keyword evidence="2 7" id="KW-0813">Transport</keyword>
<keyword evidence="11" id="KW-1185">Reference proteome</keyword>
<reference evidence="10 11" key="1">
    <citation type="submission" date="2018-11" db="EMBL/GenBank/DDBJ databases">
        <title>Schleiferia aggregans sp. nov., a moderately thermophilic heterotrophic bacterium isolated from microbial mats at a terrestrial hot spring.</title>
        <authorList>
            <person name="Iino T."/>
            <person name="Ohkuma M."/>
            <person name="Haruta S."/>
        </authorList>
    </citation>
    <scope>NUCLEOTIDE SEQUENCE [LARGE SCALE GENOMIC DNA]</scope>
    <source>
        <strain evidence="10 11">LA</strain>
    </source>
</reference>
<dbReference type="GO" id="GO:0009279">
    <property type="term" value="C:cell outer membrane"/>
    <property type="evidence" value="ECO:0007669"/>
    <property type="project" value="UniProtKB-SubCell"/>
</dbReference>
<evidence type="ECO:0000256" key="4">
    <source>
        <dbReference type="ARBA" id="ARBA00022692"/>
    </source>
</evidence>
<proteinExistence type="inferred from homology"/>
<dbReference type="EMBL" id="BHZE01000001">
    <property type="protein sequence ID" value="GCD76692.1"/>
    <property type="molecule type" value="Genomic_DNA"/>
</dbReference>
<dbReference type="SUPFAM" id="SSF49464">
    <property type="entry name" value="Carboxypeptidase regulatory domain-like"/>
    <property type="match status" value="1"/>
</dbReference>
<feature type="signal peptide" evidence="8">
    <location>
        <begin position="1"/>
        <end position="23"/>
    </location>
</feature>
<feature type="chain" id="PRO_5019383415" evidence="8">
    <location>
        <begin position="24"/>
        <end position="1010"/>
    </location>
</feature>
<evidence type="ECO:0000259" key="9">
    <source>
        <dbReference type="Pfam" id="PF07715"/>
    </source>
</evidence>
<keyword evidence="4 7" id="KW-0812">Transmembrane</keyword>
<gene>
    <name evidence="10" type="ORF">JCM31826_01740</name>
</gene>
<dbReference type="AlphaFoldDB" id="A0A401XI62"/>
<dbReference type="InterPro" id="IPR037066">
    <property type="entry name" value="Plug_dom_sf"/>
</dbReference>
<keyword evidence="8" id="KW-0732">Signal</keyword>